<accession>A0A8J2XVX1</accession>
<feature type="chain" id="PRO_5035301442" description="Solute-binding protein family 5 domain-containing protein" evidence="1">
    <location>
        <begin position="19"/>
        <end position="179"/>
    </location>
</feature>
<dbReference type="AlphaFoldDB" id="A0A8J2XVX1"/>
<dbReference type="RefSeq" id="WP_188936784.1">
    <property type="nucleotide sequence ID" value="NZ_BMJC01000005.1"/>
</dbReference>
<evidence type="ECO:0000313" key="3">
    <source>
        <dbReference type="Proteomes" id="UP000607559"/>
    </source>
</evidence>
<evidence type="ECO:0008006" key="4">
    <source>
        <dbReference type="Google" id="ProtNLM"/>
    </source>
</evidence>
<organism evidence="2 3">
    <name type="scientific">Puia dinghuensis</name>
    <dbReference type="NCBI Taxonomy" id="1792502"/>
    <lineage>
        <taxon>Bacteria</taxon>
        <taxon>Pseudomonadati</taxon>
        <taxon>Bacteroidota</taxon>
        <taxon>Chitinophagia</taxon>
        <taxon>Chitinophagales</taxon>
        <taxon>Chitinophagaceae</taxon>
        <taxon>Puia</taxon>
    </lineage>
</organism>
<keyword evidence="3" id="KW-1185">Reference proteome</keyword>
<reference evidence="2" key="1">
    <citation type="journal article" date="2014" name="Int. J. Syst. Evol. Microbiol.">
        <title>Complete genome sequence of Corynebacterium casei LMG S-19264T (=DSM 44701T), isolated from a smear-ripened cheese.</title>
        <authorList>
            <consortium name="US DOE Joint Genome Institute (JGI-PGF)"/>
            <person name="Walter F."/>
            <person name="Albersmeier A."/>
            <person name="Kalinowski J."/>
            <person name="Ruckert C."/>
        </authorList>
    </citation>
    <scope>NUCLEOTIDE SEQUENCE</scope>
    <source>
        <strain evidence="2">CGMCC 1.15448</strain>
    </source>
</reference>
<feature type="signal peptide" evidence="1">
    <location>
        <begin position="1"/>
        <end position="18"/>
    </location>
</feature>
<reference evidence="2" key="2">
    <citation type="submission" date="2020-09" db="EMBL/GenBank/DDBJ databases">
        <authorList>
            <person name="Sun Q."/>
            <person name="Zhou Y."/>
        </authorList>
    </citation>
    <scope>NUCLEOTIDE SEQUENCE</scope>
    <source>
        <strain evidence="2">CGMCC 1.15448</strain>
    </source>
</reference>
<name>A0A8J2XVX1_9BACT</name>
<keyword evidence="1" id="KW-0732">Signal</keyword>
<comment type="caution">
    <text evidence="2">The sequence shown here is derived from an EMBL/GenBank/DDBJ whole genome shotgun (WGS) entry which is preliminary data.</text>
</comment>
<sequence length="179" mass="19932">MKYLLSLLTVLLSLSAFGQTVLDSGPGFKVIEEDTLSLKGYRLTAVYYPLKEGFNNKKDAGKPTTQMVEMAINFHPSDAYLLTGKEEVIKTILIQYHPKPQFLAMNPGTFQMTPYPNPLQGDVSENLAKELIKAGYDPAARIQDGKLTFNNKQYTIIPNSAIKQAVIQLIRAQHWAGGR</sequence>
<evidence type="ECO:0000313" key="2">
    <source>
        <dbReference type="EMBL" id="GGB19678.1"/>
    </source>
</evidence>
<proteinExistence type="predicted"/>
<dbReference type="EMBL" id="BMJC01000005">
    <property type="protein sequence ID" value="GGB19678.1"/>
    <property type="molecule type" value="Genomic_DNA"/>
</dbReference>
<evidence type="ECO:0000256" key="1">
    <source>
        <dbReference type="SAM" id="SignalP"/>
    </source>
</evidence>
<dbReference type="Proteomes" id="UP000607559">
    <property type="component" value="Unassembled WGS sequence"/>
</dbReference>
<gene>
    <name evidence="2" type="ORF">GCM10011511_49260</name>
</gene>
<protein>
    <recommendedName>
        <fullName evidence="4">Solute-binding protein family 5 domain-containing protein</fullName>
    </recommendedName>
</protein>